<accession>A0AAV8WV23</accession>
<gene>
    <name evidence="2" type="ORF">NQ314_017026</name>
</gene>
<evidence type="ECO:0008006" key="4">
    <source>
        <dbReference type="Google" id="ProtNLM"/>
    </source>
</evidence>
<dbReference type="GO" id="GO:0003677">
    <property type="term" value="F:DNA binding"/>
    <property type="evidence" value="ECO:0007669"/>
    <property type="project" value="UniProtKB-KW"/>
</dbReference>
<reference evidence="2" key="1">
    <citation type="journal article" date="2023" name="Insect Mol. Biol.">
        <title>Genome sequencing provides insights into the evolution of gene families encoding plant cell wall-degrading enzymes in longhorned beetles.</title>
        <authorList>
            <person name="Shin N.R."/>
            <person name="Okamura Y."/>
            <person name="Kirsch R."/>
            <person name="Pauchet Y."/>
        </authorList>
    </citation>
    <scope>NUCLEOTIDE SEQUENCE</scope>
    <source>
        <strain evidence="2">RBIC_L_NR</strain>
    </source>
</reference>
<feature type="non-terminal residue" evidence="2">
    <location>
        <position position="1"/>
    </location>
</feature>
<comment type="caution">
    <text evidence="2">The sequence shown here is derived from an EMBL/GenBank/DDBJ whole genome shotgun (WGS) entry which is preliminary data.</text>
</comment>
<protein>
    <recommendedName>
        <fullName evidence="4">Core-binding (CB) domain-containing protein</fullName>
    </recommendedName>
</protein>
<name>A0AAV8WV23_9CUCU</name>
<keyword evidence="1" id="KW-0238">DNA-binding</keyword>
<sequence length="133" mass="15293">CEATINQYNVGLRLWWEYCSRDDVNVFTPSVSSVLSFLTFQFNKASFSSLNSYRAALSQILGPNLSKEFRIKRFYKDLSCLQPPLPKYNKTWDPTIVINHMKNISAKTLSLGYLTCKTTMLLAFATGQRHRQP</sequence>
<dbReference type="EMBL" id="JANEYF010004741">
    <property type="protein sequence ID" value="KAJ8930198.1"/>
    <property type="molecule type" value="Genomic_DNA"/>
</dbReference>
<dbReference type="PANTHER" id="PTHR35617:SF3">
    <property type="entry name" value="CORE-BINDING (CB) DOMAIN-CONTAINING PROTEIN"/>
    <property type="match status" value="1"/>
</dbReference>
<evidence type="ECO:0000313" key="2">
    <source>
        <dbReference type="EMBL" id="KAJ8930198.1"/>
    </source>
</evidence>
<dbReference type="PANTHER" id="PTHR35617">
    <property type="entry name" value="PHAGE_INTEGRASE DOMAIN-CONTAINING PROTEIN"/>
    <property type="match status" value="1"/>
</dbReference>
<evidence type="ECO:0000256" key="1">
    <source>
        <dbReference type="ARBA" id="ARBA00023125"/>
    </source>
</evidence>
<dbReference type="AlphaFoldDB" id="A0AAV8WV23"/>
<keyword evidence="3" id="KW-1185">Reference proteome</keyword>
<dbReference type="Proteomes" id="UP001162156">
    <property type="component" value="Unassembled WGS sequence"/>
</dbReference>
<dbReference type="SUPFAM" id="SSF47823">
    <property type="entry name" value="lambda integrase-like, N-terminal domain"/>
    <property type="match status" value="1"/>
</dbReference>
<evidence type="ECO:0000313" key="3">
    <source>
        <dbReference type="Proteomes" id="UP001162156"/>
    </source>
</evidence>
<dbReference type="InterPro" id="IPR010998">
    <property type="entry name" value="Integrase_recombinase_N"/>
</dbReference>
<proteinExistence type="predicted"/>
<dbReference type="Gene3D" id="1.10.150.130">
    <property type="match status" value="1"/>
</dbReference>
<organism evidence="2 3">
    <name type="scientific">Rhamnusium bicolor</name>
    <dbReference type="NCBI Taxonomy" id="1586634"/>
    <lineage>
        <taxon>Eukaryota</taxon>
        <taxon>Metazoa</taxon>
        <taxon>Ecdysozoa</taxon>
        <taxon>Arthropoda</taxon>
        <taxon>Hexapoda</taxon>
        <taxon>Insecta</taxon>
        <taxon>Pterygota</taxon>
        <taxon>Neoptera</taxon>
        <taxon>Endopterygota</taxon>
        <taxon>Coleoptera</taxon>
        <taxon>Polyphaga</taxon>
        <taxon>Cucujiformia</taxon>
        <taxon>Chrysomeloidea</taxon>
        <taxon>Cerambycidae</taxon>
        <taxon>Lepturinae</taxon>
        <taxon>Rhagiini</taxon>
        <taxon>Rhamnusium</taxon>
    </lineage>
</organism>